<dbReference type="PANTHER" id="PTHR43557">
    <property type="entry name" value="APOPTOSIS-INDUCING FACTOR 1"/>
    <property type="match status" value="1"/>
</dbReference>
<sequence>MSSEEISHIVVIGGGQAGGYACKALRSEGYSGRLTVVADEPHDFYERPPLSKGVVTGGEPLPRLFSEESLAAMAIEWQRPKRATAIDRQAREVLLSDDQRLPYDRLLIATGSRPRLPVPEWGEIPGVMTLRSWEDAQRLKARLETSRRLGVIGGGWIGLEVASSARKLGLEVVVFERQQRLCERSVGAEVSTGLAELHHGHGVDLQLGCQQLALFEQTDGRVAIEADGNAFEPFDLVVVGTGVSFNLELAREAGLAIEQGIVVDAGGRTSDPYIFAAGDVAQHPQLGLCLQSWSYAQNQARVVAETMLGLEAHYDEPAWLWSDQHGVNIQILGVPRPGLQAVVRHEQQGPVFCYLDEASRLVQMVAFDQPRAIKLGKRWIATQRALEPAQLADPAFNLMTLR</sequence>
<dbReference type="EMBL" id="JABFTV010000003">
    <property type="protein sequence ID" value="MCE8023926.1"/>
    <property type="molecule type" value="Genomic_DNA"/>
</dbReference>
<dbReference type="PRINTS" id="PR00368">
    <property type="entry name" value="FADPNR"/>
</dbReference>
<evidence type="ECO:0000256" key="2">
    <source>
        <dbReference type="ARBA" id="ARBA00022630"/>
    </source>
</evidence>
<dbReference type="InterPro" id="IPR036188">
    <property type="entry name" value="FAD/NAD-bd_sf"/>
</dbReference>
<evidence type="ECO:0000256" key="3">
    <source>
        <dbReference type="ARBA" id="ARBA00022827"/>
    </source>
</evidence>
<dbReference type="Pfam" id="PF07992">
    <property type="entry name" value="Pyr_redox_2"/>
    <property type="match status" value="1"/>
</dbReference>
<feature type="domain" description="FAD/NAD(P)-binding" evidence="5">
    <location>
        <begin position="8"/>
        <end position="299"/>
    </location>
</feature>
<evidence type="ECO:0000259" key="5">
    <source>
        <dbReference type="Pfam" id="PF07992"/>
    </source>
</evidence>
<keyword evidence="2" id="KW-0285">Flavoprotein</keyword>
<reference evidence="7 8" key="1">
    <citation type="journal article" date="2021" name="Front. Microbiol.">
        <title>Aerobic Denitrification and Heterotrophic Sulfur Oxidation in the Genus Halomonas Revealed by Six Novel Species Characterizations and Genome-Based Analysis.</title>
        <authorList>
            <person name="Wang L."/>
            <person name="Shao Z."/>
        </authorList>
    </citation>
    <scope>NUCLEOTIDE SEQUENCE [LARGE SCALE GENOMIC DNA]</scope>
    <source>
        <strain evidence="7 8">MCCC 1A11058</strain>
    </source>
</reference>
<dbReference type="InterPro" id="IPR028202">
    <property type="entry name" value="Reductase_C"/>
</dbReference>
<accession>A0ABS9AQD8</accession>
<evidence type="ECO:0000259" key="6">
    <source>
        <dbReference type="Pfam" id="PF14759"/>
    </source>
</evidence>
<evidence type="ECO:0000256" key="4">
    <source>
        <dbReference type="ARBA" id="ARBA00023002"/>
    </source>
</evidence>
<dbReference type="InterPro" id="IPR016156">
    <property type="entry name" value="FAD/NAD-linked_Rdtase_dimer_sf"/>
</dbReference>
<dbReference type="Gene3D" id="3.50.50.60">
    <property type="entry name" value="FAD/NAD(P)-binding domain"/>
    <property type="match status" value="2"/>
</dbReference>
<gene>
    <name evidence="7" type="ORF">HOP59_07265</name>
</gene>
<dbReference type="Proteomes" id="UP001320272">
    <property type="component" value="Unassembled WGS sequence"/>
</dbReference>
<keyword evidence="3" id="KW-0274">FAD</keyword>
<name>A0ABS9AQD8_9GAMM</name>
<dbReference type="Pfam" id="PF14759">
    <property type="entry name" value="Reductase_C"/>
    <property type="match status" value="1"/>
</dbReference>
<evidence type="ECO:0000313" key="8">
    <source>
        <dbReference type="Proteomes" id="UP001320272"/>
    </source>
</evidence>
<keyword evidence="4" id="KW-0560">Oxidoreductase</keyword>
<dbReference type="RefSeq" id="WP_234253356.1">
    <property type="nucleotide sequence ID" value="NZ_JABFTV010000003.1"/>
</dbReference>
<comment type="cofactor">
    <cofactor evidence="1">
        <name>FAD</name>
        <dbReference type="ChEBI" id="CHEBI:57692"/>
    </cofactor>
</comment>
<proteinExistence type="predicted"/>
<dbReference type="InterPro" id="IPR023753">
    <property type="entry name" value="FAD/NAD-binding_dom"/>
</dbReference>
<evidence type="ECO:0000313" key="7">
    <source>
        <dbReference type="EMBL" id="MCE8023926.1"/>
    </source>
</evidence>
<keyword evidence="8" id="KW-1185">Reference proteome</keyword>
<evidence type="ECO:0000256" key="1">
    <source>
        <dbReference type="ARBA" id="ARBA00001974"/>
    </source>
</evidence>
<dbReference type="PANTHER" id="PTHR43557:SF2">
    <property type="entry name" value="RIESKE DOMAIN-CONTAINING PROTEIN-RELATED"/>
    <property type="match status" value="1"/>
</dbReference>
<organism evidence="7 8">
    <name type="scientific">Billgrantia aerodenitrificans</name>
    <dbReference type="NCBI Taxonomy" id="2733483"/>
    <lineage>
        <taxon>Bacteria</taxon>
        <taxon>Pseudomonadati</taxon>
        <taxon>Pseudomonadota</taxon>
        <taxon>Gammaproteobacteria</taxon>
        <taxon>Oceanospirillales</taxon>
        <taxon>Halomonadaceae</taxon>
        <taxon>Billgrantia</taxon>
    </lineage>
</organism>
<protein>
    <submittedName>
        <fullName evidence="7">FAD-dependent oxidoreductase</fullName>
    </submittedName>
</protein>
<dbReference type="Gene3D" id="3.30.390.30">
    <property type="match status" value="1"/>
</dbReference>
<dbReference type="InterPro" id="IPR050446">
    <property type="entry name" value="FAD-oxidoreductase/Apoptosis"/>
</dbReference>
<dbReference type="PRINTS" id="PR00411">
    <property type="entry name" value="PNDRDTASEI"/>
</dbReference>
<comment type="caution">
    <text evidence="7">The sequence shown here is derived from an EMBL/GenBank/DDBJ whole genome shotgun (WGS) entry which is preliminary data.</text>
</comment>
<feature type="domain" description="Reductase C-terminal" evidence="6">
    <location>
        <begin position="319"/>
        <end position="401"/>
    </location>
</feature>
<dbReference type="SUPFAM" id="SSF55424">
    <property type="entry name" value="FAD/NAD-linked reductases, dimerisation (C-terminal) domain"/>
    <property type="match status" value="1"/>
</dbReference>
<dbReference type="SUPFAM" id="SSF51905">
    <property type="entry name" value="FAD/NAD(P)-binding domain"/>
    <property type="match status" value="2"/>
</dbReference>